<dbReference type="SUPFAM" id="SSF103657">
    <property type="entry name" value="BAR/IMD domain-like"/>
    <property type="match status" value="1"/>
</dbReference>
<feature type="region of interest" description="Disordered" evidence="1">
    <location>
        <begin position="327"/>
        <end position="388"/>
    </location>
</feature>
<feature type="region of interest" description="Disordered" evidence="1">
    <location>
        <begin position="125"/>
        <end position="183"/>
    </location>
</feature>
<feature type="compositionally biased region" description="Low complexity" evidence="1">
    <location>
        <begin position="707"/>
        <end position="725"/>
    </location>
</feature>
<sequence>METASLQNFRDLDCLYLSLLAEVKSGGPIWEDIIGKGGKLFTALRATVHATNAFLDAIQRLADLASKTSGGSKEIGAHFTRLCMRQKRLGTKVKTMGSQLITCMVNPLAGRMDEWKKTLAQIEKEHNREAKRTRGELKRAVSEANRLKRKLAKQGNGNTPHSRQSSGGSTIGQGVGLGEAPTSGRVLSSTVTSGIGTSSLAVRTESATKVLEEKIRQMEDLERATIRRLMLEERGRYCFFFNCLRPVLETETSLLGEISTLHELFTALSTATEDPSCLLEEAETVLAHAGAVGKAGVPVSPSRPLHPSGTNEVEAFASAVEAIMSSRQRQQQQAQVEEATPSLASESLGSTSSGWSSSGGGRVGIKPIGLSASPNSSQVSVHSTSSSVFGPQNQITAILRQSRPQNDIGPRSASVGRPTINGSPQRIVTSCDAEEVILRRPTTNGACTASTPARQRPQTTTSSAKDAPSFYTSSAVTPAEPSSNHRHSTCTLQQLNDALLSAGEEANEMKVSDKTMVNENEEVDEEEETASGTLDDETSDDGVLSDERRLSNGGGGNALSGSDELGRPALSSVLTREHRSLSRGGDPQTMLYPDQSLPPPVYTNLNKLTYAAHRKFYMSSTMPSNAPDVDADAMAWQPIDEGDNLSIASAPHVQPDQKVTNGSVYSVPGSPHRPSLSTSSSNSRPRGSSTGVEDPFSVEMDELDRMVTGSSATSSVTSRSGRSGTEPPSQLHSRPQASLNHSTGIPTGATPIDPLATQYLTALEKSASWALQPASTRHNTDLVADVESQAVQISPTAASLLTQLSGQLQQLTSSSTVALLKHPSDTDGHTRKESGEFDLPAPPSPDLLDVHLAVLPIIIRHHLDYGLVSCLKDYVTLFLRG</sequence>
<dbReference type="GO" id="GO:0015629">
    <property type="term" value="C:actin cytoskeleton"/>
    <property type="evidence" value="ECO:0007669"/>
    <property type="project" value="TreeGrafter"/>
</dbReference>
<dbReference type="InterPro" id="IPR027267">
    <property type="entry name" value="AH/BAR_dom_sf"/>
</dbReference>
<evidence type="ECO:0000256" key="1">
    <source>
        <dbReference type="SAM" id="MobiDB-lite"/>
    </source>
</evidence>
<dbReference type="OrthoDB" id="10061327at2759"/>
<reference evidence="3" key="2">
    <citation type="submission" date="2014-06" db="EMBL/GenBank/DDBJ databases">
        <authorList>
            <person name="Aslett M."/>
        </authorList>
    </citation>
    <scope>NUCLEOTIDE SEQUENCE</scope>
</reference>
<feature type="compositionally biased region" description="Polar residues" evidence="1">
    <location>
        <begin position="726"/>
        <end position="745"/>
    </location>
</feature>
<feature type="compositionally biased region" description="Low complexity" evidence="1">
    <location>
        <begin position="342"/>
        <end position="356"/>
    </location>
</feature>
<dbReference type="GO" id="GO:0005543">
    <property type="term" value="F:phospholipid binding"/>
    <property type="evidence" value="ECO:0007669"/>
    <property type="project" value="TreeGrafter"/>
</dbReference>
<dbReference type="Pfam" id="PF08397">
    <property type="entry name" value="IMD"/>
    <property type="match status" value="2"/>
</dbReference>
<dbReference type="GO" id="GO:0007009">
    <property type="term" value="P:plasma membrane organization"/>
    <property type="evidence" value="ECO:0007669"/>
    <property type="project" value="InterPro"/>
</dbReference>
<dbReference type="GO" id="GO:0030031">
    <property type="term" value="P:cell projection assembly"/>
    <property type="evidence" value="ECO:0007669"/>
    <property type="project" value="TreeGrafter"/>
</dbReference>
<evidence type="ECO:0000259" key="2">
    <source>
        <dbReference type="PROSITE" id="PS51338"/>
    </source>
</evidence>
<proteinExistence type="predicted"/>
<feature type="compositionally biased region" description="Acidic residues" evidence="1">
    <location>
        <begin position="519"/>
        <end position="544"/>
    </location>
</feature>
<feature type="compositionally biased region" description="Low complexity" evidence="1">
    <location>
        <begin position="371"/>
        <end position="388"/>
    </location>
</feature>
<feature type="region of interest" description="Disordered" evidence="1">
    <location>
        <begin position="507"/>
        <end position="597"/>
    </location>
</feature>
<feature type="compositionally biased region" description="Low complexity" evidence="1">
    <location>
        <begin position="669"/>
        <end position="691"/>
    </location>
</feature>
<feature type="region of interest" description="Disordered" evidence="1">
    <location>
        <begin position="655"/>
        <end position="750"/>
    </location>
</feature>
<evidence type="ECO:0000313" key="5">
    <source>
        <dbReference type="WBParaSite" id="EgrG_000703700"/>
    </source>
</evidence>
<accession>A0A068WZB0</accession>
<dbReference type="Proteomes" id="UP000492820">
    <property type="component" value="Unassembled WGS sequence"/>
</dbReference>
<dbReference type="GO" id="GO:0003779">
    <property type="term" value="F:actin binding"/>
    <property type="evidence" value="ECO:0007669"/>
    <property type="project" value="InterPro"/>
</dbReference>
<feature type="compositionally biased region" description="Basic and acidic residues" evidence="1">
    <location>
        <begin position="125"/>
        <end position="141"/>
    </location>
</feature>
<dbReference type="PANTHER" id="PTHR15708:SF4">
    <property type="entry name" value="FI21477P1-RELATED"/>
    <property type="match status" value="1"/>
</dbReference>
<dbReference type="AlphaFoldDB" id="A0A068WZB0"/>
<evidence type="ECO:0000313" key="4">
    <source>
        <dbReference type="Proteomes" id="UP000492820"/>
    </source>
</evidence>
<gene>
    <name evidence="3" type="ORF">EgrG_000703700</name>
</gene>
<feature type="region of interest" description="Disordered" evidence="1">
    <location>
        <begin position="442"/>
        <end position="488"/>
    </location>
</feature>
<feature type="region of interest" description="Disordered" evidence="1">
    <location>
        <begin position="400"/>
        <end position="425"/>
    </location>
</feature>
<dbReference type="InterPro" id="IPR013606">
    <property type="entry name" value="I-BAR_dom"/>
</dbReference>
<feature type="compositionally biased region" description="Polar residues" evidence="1">
    <location>
        <begin position="442"/>
        <end position="482"/>
    </location>
</feature>
<dbReference type="PANTHER" id="PTHR15708">
    <property type="entry name" value="ACTIN BUNDLING/MISSING IN METASTASIS-RELATED"/>
    <property type="match status" value="1"/>
</dbReference>
<dbReference type="PROSITE" id="PS51338">
    <property type="entry name" value="IMD"/>
    <property type="match status" value="1"/>
</dbReference>
<dbReference type="Gene3D" id="1.20.1270.60">
    <property type="entry name" value="Arfaptin homology (AH) domain/BAR domain"/>
    <property type="match status" value="1"/>
</dbReference>
<dbReference type="GO" id="GO:0009898">
    <property type="term" value="C:cytoplasmic side of plasma membrane"/>
    <property type="evidence" value="ECO:0007669"/>
    <property type="project" value="TreeGrafter"/>
</dbReference>
<dbReference type="EMBL" id="LK028588">
    <property type="protein sequence ID" value="CDS23026.1"/>
    <property type="molecule type" value="Genomic_DNA"/>
</dbReference>
<organism evidence="3">
    <name type="scientific">Echinococcus granulosus</name>
    <name type="common">Hydatid tapeworm</name>
    <dbReference type="NCBI Taxonomy" id="6210"/>
    <lineage>
        <taxon>Eukaryota</taxon>
        <taxon>Metazoa</taxon>
        <taxon>Spiralia</taxon>
        <taxon>Lophotrochozoa</taxon>
        <taxon>Platyhelminthes</taxon>
        <taxon>Cestoda</taxon>
        <taxon>Eucestoda</taxon>
        <taxon>Cyclophyllidea</taxon>
        <taxon>Taeniidae</taxon>
        <taxon>Echinococcus</taxon>
        <taxon>Echinococcus granulosus group</taxon>
    </lineage>
</organism>
<name>A0A068WZB0_ECHGR</name>
<feature type="compositionally biased region" description="Polar residues" evidence="1">
    <location>
        <begin position="155"/>
        <end position="168"/>
    </location>
</feature>
<protein>
    <submittedName>
        <fullName evidence="3 5">Metastasis suppressor protein 1</fullName>
    </submittedName>
</protein>
<reference evidence="5" key="3">
    <citation type="submission" date="2020-10" db="UniProtKB">
        <authorList>
            <consortium name="WormBaseParasite"/>
        </authorList>
    </citation>
    <scope>IDENTIFICATION</scope>
</reference>
<dbReference type="WBParaSite" id="EgrG_000703700">
    <property type="protein sequence ID" value="EgrG_000703700"/>
    <property type="gene ID" value="EgrG_000703700"/>
</dbReference>
<evidence type="ECO:0000313" key="3">
    <source>
        <dbReference type="EMBL" id="CDS23026.1"/>
    </source>
</evidence>
<reference evidence="3 4" key="1">
    <citation type="journal article" date="2013" name="Nature">
        <title>The genomes of four tapeworm species reveal adaptations to parasitism.</title>
        <authorList>
            <person name="Tsai I.J."/>
            <person name="Zarowiecki M."/>
            <person name="Holroyd N."/>
            <person name="Garciarrubio A."/>
            <person name="Sanchez-Flores A."/>
            <person name="Brooks K.L."/>
            <person name="Tracey A."/>
            <person name="Bobes R.J."/>
            <person name="Fragoso G."/>
            <person name="Sciutto E."/>
            <person name="Aslett M."/>
            <person name="Beasley H."/>
            <person name="Bennett H.M."/>
            <person name="Cai J."/>
            <person name="Camicia F."/>
            <person name="Clark R."/>
            <person name="Cucher M."/>
            <person name="De Silva N."/>
            <person name="Day T.A."/>
            <person name="Deplazes P."/>
            <person name="Estrada K."/>
            <person name="Fernandez C."/>
            <person name="Holland P.W."/>
            <person name="Hou J."/>
            <person name="Hu S."/>
            <person name="Huckvale T."/>
            <person name="Hung S.S."/>
            <person name="Kamenetzky L."/>
            <person name="Keane J.A."/>
            <person name="Kiss F."/>
            <person name="Koziol U."/>
            <person name="Lambert O."/>
            <person name="Liu K."/>
            <person name="Luo X."/>
            <person name="Luo Y."/>
            <person name="Macchiaroli N."/>
            <person name="Nichol S."/>
            <person name="Paps J."/>
            <person name="Parkinson J."/>
            <person name="Pouchkina-Stantcheva N."/>
            <person name="Riddiford N."/>
            <person name="Rosenzvit M."/>
            <person name="Salinas G."/>
            <person name="Wasmuth J.D."/>
            <person name="Zamanian M."/>
            <person name="Zheng Y."/>
            <person name="Cai X."/>
            <person name="Soberon X."/>
            <person name="Olson P.D."/>
            <person name="Laclette J.P."/>
            <person name="Brehm K."/>
            <person name="Berriman M."/>
            <person name="Garciarrubio A."/>
            <person name="Bobes R.J."/>
            <person name="Fragoso G."/>
            <person name="Sanchez-Flores A."/>
            <person name="Estrada K."/>
            <person name="Cevallos M.A."/>
            <person name="Morett E."/>
            <person name="Gonzalez V."/>
            <person name="Portillo T."/>
            <person name="Ochoa-Leyva A."/>
            <person name="Jose M.V."/>
            <person name="Sciutto E."/>
            <person name="Landa A."/>
            <person name="Jimenez L."/>
            <person name="Valdes V."/>
            <person name="Carrero J.C."/>
            <person name="Larralde C."/>
            <person name="Morales-Montor J."/>
            <person name="Limon-Lason J."/>
            <person name="Soberon X."/>
            <person name="Laclette J.P."/>
        </authorList>
    </citation>
    <scope>NUCLEOTIDE SEQUENCE [LARGE SCALE GENOMIC DNA]</scope>
</reference>
<feature type="domain" description="IMD" evidence="2">
    <location>
        <begin position="1"/>
        <end position="139"/>
    </location>
</feature>
<dbReference type="InterPro" id="IPR030127">
    <property type="entry name" value="MTSS1/MTSS2"/>
</dbReference>